<keyword evidence="5" id="KW-0521">NADP</keyword>
<evidence type="ECO:0000256" key="2">
    <source>
        <dbReference type="ARBA" id="ARBA00007118"/>
    </source>
</evidence>
<dbReference type="SUPFAM" id="SSF55469">
    <property type="entry name" value="FMN-dependent nitroreductase-like"/>
    <property type="match status" value="1"/>
</dbReference>
<dbReference type="InterPro" id="IPR050627">
    <property type="entry name" value="Nitroreductase/BluB"/>
</dbReference>
<dbReference type="InterPro" id="IPR029479">
    <property type="entry name" value="Nitroreductase"/>
</dbReference>
<evidence type="ECO:0000256" key="3">
    <source>
        <dbReference type="ARBA" id="ARBA00022630"/>
    </source>
</evidence>
<name>A0A1G5KHT2_9BACL</name>
<dbReference type="AlphaFoldDB" id="A0A1G5KHT2"/>
<dbReference type="Proteomes" id="UP000198538">
    <property type="component" value="Unassembled WGS sequence"/>
</dbReference>
<dbReference type="RefSeq" id="WP_090923500.1">
    <property type="nucleotide sequence ID" value="NZ_FMVM01000015.1"/>
</dbReference>
<evidence type="ECO:0000256" key="5">
    <source>
        <dbReference type="ARBA" id="ARBA00022857"/>
    </source>
</evidence>
<dbReference type="InterPro" id="IPR000415">
    <property type="entry name" value="Nitroreductase-like"/>
</dbReference>
<organism evidence="9 10">
    <name type="scientific">Paenibacillus polysaccharolyticus</name>
    <dbReference type="NCBI Taxonomy" id="582692"/>
    <lineage>
        <taxon>Bacteria</taxon>
        <taxon>Bacillati</taxon>
        <taxon>Bacillota</taxon>
        <taxon>Bacilli</taxon>
        <taxon>Bacillales</taxon>
        <taxon>Paenibacillaceae</taxon>
        <taxon>Paenibacillus</taxon>
    </lineage>
</organism>
<comment type="cofactor">
    <cofactor evidence="1">
        <name>FMN</name>
        <dbReference type="ChEBI" id="CHEBI:58210"/>
    </cofactor>
</comment>
<dbReference type="CDD" id="cd02149">
    <property type="entry name" value="NfsB-like"/>
    <property type="match status" value="1"/>
</dbReference>
<evidence type="ECO:0000256" key="1">
    <source>
        <dbReference type="ARBA" id="ARBA00001917"/>
    </source>
</evidence>
<keyword evidence="6" id="KW-0560">Oxidoreductase</keyword>
<evidence type="ECO:0000259" key="8">
    <source>
        <dbReference type="Pfam" id="PF00881"/>
    </source>
</evidence>
<evidence type="ECO:0000313" key="10">
    <source>
        <dbReference type="Proteomes" id="UP000198538"/>
    </source>
</evidence>
<feature type="domain" description="Nitroreductase" evidence="8">
    <location>
        <begin position="18"/>
        <end position="202"/>
    </location>
</feature>
<dbReference type="PANTHER" id="PTHR23026:SF125">
    <property type="entry name" value="OXYGEN-INSENSITIVE NAD(P)H NITROREDUCTASE"/>
    <property type="match status" value="1"/>
</dbReference>
<evidence type="ECO:0000256" key="7">
    <source>
        <dbReference type="ARBA" id="ARBA00023027"/>
    </source>
</evidence>
<gene>
    <name evidence="9" type="ORF">SAMN05720606_11560</name>
</gene>
<dbReference type="InterPro" id="IPR033878">
    <property type="entry name" value="NfsB-like"/>
</dbReference>
<keyword evidence="4" id="KW-0288">FMN</keyword>
<dbReference type="EMBL" id="FMVM01000015">
    <property type="protein sequence ID" value="SCZ00137.1"/>
    <property type="molecule type" value="Genomic_DNA"/>
</dbReference>
<evidence type="ECO:0000256" key="4">
    <source>
        <dbReference type="ARBA" id="ARBA00022643"/>
    </source>
</evidence>
<keyword evidence="10" id="KW-1185">Reference proteome</keyword>
<keyword evidence="3" id="KW-0285">Flavoprotein</keyword>
<dbReference type="PANTHER" id="PTHR23026">
    <property type="entry name" value="NADPH NITROREDUCTASE"/>
    <property type="match status" value="1"/>
</dbReference>
<dbReference type="GO" id="GO:0046256">
    <property type="term" value="P:2,4,6-trinitrotoluene catabolic process"/>
    <property type="evidence" value="ECO:0007669"/>
    <property type="project" value="TreeGrafter"/>
</dbReference>
<dbReference type="Pfam" id="PF00881">
    <property type="entry name" value="Nitroreductase"/>
    <property type="match status" value="1"/>
</dbReference>
<dbReference type="GO" id="GO:0005829">
    <property type="term" value="C:cytosol"/>
    <property type="evidence" value="ECO:0007669"/>
    <property type="project" value="TreeGrafter"/>
</dbReference>
<evidence type="ECO:0000256" key="6">
    <source>
        <dbReference type="ARBA" id="ARBA00023002"/>
    </source>
</evidence>
<evidence type="ECO:0000313" key="9">
    <source>
        <dbReference type="EMBL" id="SCZ00137.1"/>
    </source>
</evidence>
<reference evidence="10" key="1">
    <citation type="submission" date="2016-10" db="EMBL/GenBank/DDBJ databases">
        <authorList>
            <person name="Varghese N."/>
            <person name="Submissions S."/>
        </authorList>
    </citation>
    <scope>NUCLEOTIDE SEQUENCE [LARGE SCALE GENOMIC DNA]</scope>
    <source>
        <strain evidence="10">BL9</strain>
    </source>
</reference>
<dbReference type="GO" id="GO:0046857">
    <property type="term" value="F:oxidoreductase activity, acting on other nitrogenous compounds as donors, with NAD or NADP as acceptor"/>
    <property type="evidence" value="ECO:0007669"/>
    <property type="project" value="TreeGrafter"/>
</dbReference>
<sequence length="223" mass="25347">MSTLLPNCKEHVLSAFHYRHATKRFDSTKNISEEDFNYILETGRLSPSSIGLEPWRFVVVQNPALRDKLKAVSPGARGQLDTASHFVVILARTNVKYDSKYVTEQMRNVQNRPEEVVTLVSGALKEFQEVSGMLKDERLMYEWSAKQTYIAMGNMMTAAALAEIDSCPIEGFDYAAVDQILNEEGLLEEGNFKTSVMVAFGYRNEEPKREKTRSPIDQLVRWA</sequence>
<keyword evidence="7" id="KW-0520">NAD</keyword>
<accession>A0A1G5KHT2</accession>
<protein>
    <submittedName>
        <fullName evidence="9">Nitroreductase</fullName>
    </submittedName>
</protein>
<proteinExistence type="inferred from homology"/>
<dbReference type="STRING" id="582692.SAMN05720606_11560"/>
<comment type="similarity">
    <text evidence="2">Belongs to the nitroreductase family.</text>
</comment>
<dbReference type="Gene3D" id="3.40.109.10">
    <property type="entry name" value="NADH Oxidase"/>
    <property type="match status" value="1"/>
</dbReference>